<gene>
    <name evidence="2" type="ordered locus">Desaci_1439</name>
</gene>
<dbReference type="KEGG" id="dai:Desaci_1439"/>
<evidence type="ECO:0000256" key="1">
    <source>
        <dbReference type="SAM" id="Phobius"/>
    </source>
</evidence>
<evidence type="ECO:0000313" key="3">
    <source>
        <dbReference type="Proteomes" id="UP000002892"/>
    </source>
</evidence>
<dbReference type="AlphaFoldDB" id="I4D3T2"/>
<dbReference type="STRING" id="646529.Desaci_1439"/>
<feature type="transmembrane region" description="Helical" evidence="1">
    <location>
        <begin position="6"/>
        <end position="26"/>
    </location>
</feature>
<keyword evidence="1" id="KW-0812">Transmembrane</keyword>
<accession>I4D3T2</accession>
<keyword evidence="3" id="KW-1185">Reference proteome</keyword>
<organism evidence="2 3">
    <name type="scientific">Desulfosporosinus acidiphilus (strain DSM 22704 / JCM 16185 / SJ4)</name>
    <dbReference type="NCBI Taxonomy" id="646529"/>
    <lineage>
        <taxon>Bacteria</taxon>
        <taxon>Bacillati</taxon>
        <taxon>Bacillota</taxon>
        <taxon>Clostridia</taxon>
        <taxon>Eubacteriales</taxon>
        <taxon>Desulfitobacteriaceae</taxon>
        <taxon>Desulfosporosinus</taxon>
    </lineage>
</organism>
<keyword evidence="1" id="KW-1133">Transmembrane helix</keyword>
<dbReference type="Proteomes" id="UP000002892">
    <property type="component" value="Chromosome"/>
</dbReference>
<protein>
    <submittedName>
        <fullName evidence="2">Uncharacterized protein</fullName>
    </submittedName>
</protein>
<proteinExistence type="predicted"/>
<keyword evidence="1" id="KW-0472">Membrane</keyword>
<dbReference type="HOGENOM" id="CLU_3198893_0_0_9"/>
<sequence>MLKEVLWQIGEAVVVAIIIGIIVLFINGNLSSTLVTEFGKITGLS</sequence>
<name>I4D3T2_DESAJ</name>
<evidence type="ECO:0000313" key="2">
    <source>
        <dbReference type="EMBL" id="AFM40456.1"/>
    </source>
</evidence>
<dbReference type="EMBL" id="CP003639">
    <property type="protein sequence ID" value="AFM40456.1"/>
    <property type="molecule type" value="Genomic_DNA"/>
</dbReference>
<reference evidence="2 3" key="1">
    <citation type="journal article" date="2012" name="J. Bacteriol.">
        <title>Complete genome sequences of Desulfosporosinus orientis DSM765T, Desulfosporosinus youngiae DSM17734T, Desulfosporosinus meridiei DSM13257T, and Desulfosporosinus acidiphilus DSM22704T.</title>
        <authorList>
            <person name="Pester M."/>
            <person name="Brambilla E."/>
            <person name="Alazard D."/>
            <person name="Rattei T."/>
            <person name="Weinmaier T."/>
            <person name="Han J."/>
            <person name="Lucas S."/>
            <person name="Lapidus A."/>
            <person name="Cheng J.F."/>
            <person name="Goodwin L."/>
            <person name="Pitluck S."/>
            <person name="Peters L."/>
            <person name="Ovchinnikova G."/>
            <person name="Teshima H."/>
            <person name="Detter J.C."/>
            <person name="Han C.S."/>
            <person name="Tapia R."/>
            <person name="Land M.L."/>
            <person name="Hauser L."/>
            <person name="Kyrpides N.C."/>
            <person name="Ivanova N.N."/>
            <person name="Pagani I."/>
            <person name="Huntmann M."/>
            <person name="Wei C.L."/>
            <person name="Davenport K.W."/>
            <person name="Daligault H."/>
            <person name="Chain P.S."/>
            <person name="Chen A."/>
            <person name="Mavromatis K."/>
            <person name="Markowitz V."/>
            <person name="Szeto E."/>
            <person name="Mikhailova N."/>
            <person name="Pati A."/>
            <person name="Wagner M."/>
            <person name="Woyke T."/>
            <person name="Ollivier B."/>
            <person name="Klenk H.P."/>
            <person name="Spring S."/>
            <person name="Loy A."/>
        </authorList>
    </citation>
    <scope>NUCLEOTIDE SEQUENCE [LARGE SCALE GENOMIC DNA]</scope>
    <source>
        <strain evidence="3">DSM 22704 / JCM 16185 / SJ4</strain>
    </source>
</reference>
<dbReference type="RefSeq" id="WP_014826463.1">
    <property type="nucleotide sequence ID" value="NC_018068.1"/>
</dbReference>